<evidence type="ECO:0000256" key="1">
    <source>
        <dbReference type="SAM" id="MobiDB-lite"/>
    </source>
</evidence>
<name>A0A9N7W041_PLEPL</name>
<dbReference type="AlphaFoldDB" id="A0A9N7W041"/>
<dbReference type="EMBL" id="CADEAL010004402">
    <property type="protein sequence ID" value="CAB1458780.1"/>
    <property type="molecule type" value="Genomic_DNA"/>
</dbReference>
<evidence type="ECO:0000313" key="3">
    <source>
        <dbReference type="Proteomes" id="UP001153269"/>
    </source>
</evidence>
<sequence length="68" mass="7187">MRHFTAFTAIRQDGPLALSALTGVVSLFCGSSRLRAIASLRDSTGLFDGKPKTTRVSGGREMTTAGSR</sequence>
<protein>
    <submittedName>
        <fullName evidence="2">Uncharacterized protein</fullName>
    </submittedName>
</protein>
<feature type="region of interest" description="Disordered" evidence="1">
    <location>
        <begin position="49"/>
        <end position="68"/>
    </location>
</feature>
<dbReference type="Proteomes" id="UP001153269">
    <property type="component" value="Unassembled WGS sequence"/>
</dbReference>
<gene>
    <name evidence="2" type="ORF">PLEPLA_LOCUS46612</name>
</gene>
<keyword evidence="3" id="KW-1185">Reference proteome</keyword>
<comment type="caution">
    <text evidence="2">The sequence shown here is derived from an EMBL/GenBank/DDBJ whole genome shotgun (WGS) entry which is preliminary data.</text>
</comment>
<accession>A0A9N7W041</accession>
<organism evidence="2 3">
    <name type="scientific">Pleuronectes platessa</name>
    <name type="common">European plaice</name>
    <dbReference type="NCBI Taxonomy" id="8262"/>
    <lineage>
        <taxon>Eukaryota</taxon>
        <taxon>Metazoa</taxon>
        <taxon>Chordata</taxon>
        <taxon>Craniata</taxon>
        <taxon>Vertebrata</taxon>
        <taxon>Euteleostomi</taxon>
        <taxon>Actinopterygii</taxon>
        <taxon>Neopterygii</taxon>
        <taxon>Teleostei</taxon>
        <taxon>Neoteleostei</taxon>
        <taxon>Acanthomorphata</taxon>
        <taxon>Carangaria</taxon>
        <taxon>Pleuronectiformes</taxon>
        <taxon>Pleuronectoidei</taxon>
        <taxon>Pleuronectidae</taxon>
        <taxon>Pleuronectes</taxon>
    </lineage>
</organism>
<evidence type="ECO:0000313" key="2">
    <source>
        <dbReference type="EMBL" id="CAB1458780.1"/>
    </source>
</evidence>
<reference evidence="2" key="1">
    <citation type="submission" date="2020-03" db="EMBL/GenBank/DDBJ databases">
        <authorList>
            <person name="Weist P."/>
        </authorList>
    </citation>
    <scope>NUCLEOTIDE SEQUENCE</scope>
</reference>
<proteinExistence type="predicted"/>